<keyword evidence="2" id="KW-1185">Reference proteome</keyword>
<dbReference type="Proteomes" id="UP000297753">
    <property type="component" value="Unassembled WGS sequence"/>
</dbReference>
<name>A0A4Y8W8N4_9VIBR</name>
<protein>
    <submittedName>
        <fullName evidence="1">Uncharacterized protein</fullName>
    </submittedName>
</protein>
<accession>A0A4Y8W8N4</accession>
<reference evidence="1 2" key="1">
    <citation type="submission" date="2019-01" db="EMBL/GenBank/DDBJ databases">
        <title>Vibrio BEI176 sp. nov, a marine bacterium isolated from China: eastern marignal seas.</title>
        <authorList>
            <person name="Li B."/>
        </authorList>
    </citation>
    <scope>NUCLEOTIDE SEQUENCE [LARGE SCALE GENOMIC DNA]</scope>
    <source>
        <strain evidence="1 2">BEI176</strain>
    </source>
</reference>
<dbReference type="AlphaFoldDB" id="A0A4Y8W8N4"/>
<dbReference type="EMBL" id="SATR01000085">
    <property type="protein sequence ID" value="TFH89282.1"/>
    <property type="molecule type" value="Genomic_DNA"/>
</dbReference>
<evidence type="ECO:0000313" key="1">
    <source>
        <dbReference type="EMBL" id="TFH89282.1"/>
    </source>
</evidence>
<sequence length="422" mass="45445">MQASRAAIETATRKNFASGSKFASVHIAPEPVVPKETTREKIERQRQERYEEAEKGWAKLQAEKQNQFLLGWTQNKQTRPLEQVWEELFTAETTNTQKRYIKQCNVHLNNPVKQGEIIIVPTSEPTTPKDKQALAELKEEATAASKELGKLSDEHVSMVSRHLELLDHYANQQPDIQEADTNDNTPDLYAHASTGVGMATAAVQQHLNNINGVLLEINDLYAGQVAMASRTGGVNYGSFVSQRAELFKKLDGSFAALSKRTVQLPVYTQVKRNLKLSTKSVIHNADEILKSGFVKNLGKRIANVSIGVSATKGVGYIGLGLGAASGVNNIYEACKVDGTGNCSKTTSKEVVAFFGGAYLGGKMAAWAVGGTLLLLGSASAPVVAVASIGAFVTGGTVGGMLGSSVGKELIDGVYELYDWVVE</sequence>
<evidence type="ECO:0000313" key="2">
    <source>
        <dbReference type="Proteomes" id="UP000297753"/>
    </source>
</evidence>
<proteinExistence type="predicted"/>
<organism evidence="1 2">
    <name type="scientific">Vibrio ouci</name>
    <dbReference type="NCBI Taxonomy" id="2499078"/>
    <lineage>
        <taxon>Bacteria</taxon>
        <taxon>Pseudomonadati</taxon>
        <taxon>Pseudomonadota</taxon>
        <taxon>Gammaproteobacteria</taxon>
        <taxon>Vibrionales</taxon>
        <taxon>Vibrionaceae</taxon>
        <taxon>Vibrio</taxon>
    </lineage>
</organism>
<dbReference type="OrthoDB" id="5815268at2"/>
<comment type="caution">
    <text evidence="1">The sequence shown here is derived from an EMBL/GenBank/DDBJ whole genome shotgun (WGS) entry which is preliminary data.</text>
</comment>
<gene>
    <name evidence="1" type="ORF">ELS82_23095</name>
</gene>